<dbReference type="EMBL" id="AQGS01001196">
    <property type="protein sequence ID" value="EPS35287.1"/>
    <property type="molecule type" value="Genomic_DNA"/>
</dbReference>
<evidence type="ECO:0000313" key="2">
    <source>
        <dbReference type="EMBL" id="EPS35287.1"/>
    </source>
</evidence>
<name>S8BJ07_DACHA</name>
<dbReference type="HOGENOM" id="CLU_1209809_0_0_1"/>
<gene>
    <name evidence="2" type="ORF">H072_11341</name>
</gene>
<evidence type="ECO:0000313" key="3">
    <source>
        <dbReference type="Proteomes" id="UP000015100"/>
    </source>
</evidence>
<comment type="caution">
    <text evidence="2">The sequence shown here is derived from an EMBL/GenBank/DDBJ whole genome shotgun (WGS) entry which is preliminary data.</text>
</comment>
<evidence type="ECO:0000256" key="1">
    <source>
        <dbReference type="SAM" id="MobiDB-lite"/>
    </source>
</evidence>
<proteinExistence type="predicted"/>
<feature type="region of interest" description="Disordered" evidence="1">
    <location>
        <begin position="1"/>
        <end position="33"/>
    </location>
</feature>
<sequence length="228" mass="26265">MAFRDHKNRRSISGLVPPQQPSTPVGSNFGGTSTIEKNDINGFPLAEQEKMIQRLQDLRLTVAKIEKFKPIEHEPDTTYREAATVVTSLTNDVTRLHNLIGKAVVDNARYSDIMGILPKERMEEFIARYNSLLSILLEIPSHIKFGTKTSVLSYLTANEITGFRKDFERKLARCDDLRTTIEEKITFLEECLNRERTVASDDTKVPNRKYLDPSEYDTRRRRFNTTMH</sequence>
<keyword evidence="3" id="KW-1185">Reference proteome</keyword>
<dbReference type="OMA" id="VIRCVSE"/>
<accession>S8BJ07</accession>
<feature type="compositionally biased region" description="Basic residues" evidence="1">
    <location>
        <begin position="1"/>
        <end position="10"/>
    </location>
</feature>
<feature type="compositionally biased region" description="Polar residues" evidence="1">
    <location>
        <begin position="22"/>
        <end position="33"/>
    </location>
</feature>
<dbReference type="OrthoDB" id="5325283at2759"/>
<organism evidence="2 3">
    <name type="scientific">Dactylellina haptotyla (strain CBS 200.50)</name>
    <name type="common">Nematode-trapping fungus</name>
    <name type="synonym">Monacrosporium haptotylum</name>
    <dbReference type="NCBI Taxonomy" id="1284197"/>
    <lineage>
        <taxon>Eukaryota</taxon>
        <taxon>Fungi</taxon>
        <taxon>Dikarya</taxon>
        <taxon>Ascomycota</taxon>
        <taxon>Pezizomycotina</taxon>
        <taxon>Orbiliomycetes</taxon>
        <taxon>Orbiliales</taxon>
        <taxon>Orbiliaceae</taxon>
        <taxon>Dactylellina</taxon>
    </lineage>
</organism>
<protein>
    <submittedName>
        <fullName evidence="2">Uncharacterized protein</fullName>
    </submittedName>
</protein>
<dbReference type="Proteomes" id="UP000015100">
    <property type="component" value="Unassembled WGS sequence"/>
</dbReference>
<dbReference type="AlphaFoldDB" id="S8BJ07"/>
<reference evidence="2 3" key="1">
    <citation type="journal article" date="2013" name="PLoS Genet.">
        <title>Genomic mechanisms accounting for the adaptation to parasitism in nematode-trapping fungi.</title>
        <authorList>
            <person name="Meerupati T."/>
            <person name="Andersson K.M."/>
            <person name="Friman E."/>
            <person name="Kumar D."/>
            <person name="Tunlid A."/>
            <person name="Ahren D."/>
        </authorList>
    </citation>
    <scope>NUCLEOTIDE SEQUENCE [LARGE SCALE GENOMIC DNA]</scope>
    <source>
        <strain evidence="2 3">CBS 200.50</strain>
    </source>
</reference>
<reference evidence="3" key="2">
    <citation type="submission" date="2013-04" db="EMBL/GenBank/DDBJ databases">
        <title>Genomic mechanisms accounting for the adaptation to parasitism in nematode-trapping fungi.</title>
        <authorList>
            <person name="Ahren D.G."/>
        </authorList>
    </citation>
    <scope>NUCLEOTIDE SEQUENCE [LARGE SCALE GENOMIC DNA]</scope>
    <source>
        <strain evidence="3">CBS 200.50</strain>
    </source>
</reference>